<comment type="caution">
    <text evidence="2">The sequence shown here is derived from an EMBL/GenBank/DDBJ whole genome shotgun (WGS) entry which is preliminary data.</text>
</comment>
<reference evidence="2 3" key="1">
    <citation type="submission" date="2024-02" db="EMBL/GenBank/DDBJ databases">
        <authorList>
            <person name="Daric V."/>
            <person name="Darras S."/>
        </authorList>
    </citation>
    <scope>NUCLEOTIDE SEQUENCE [LARGE SCALE GENOMIC DNA]</scope>
</reference>
<feature type="region of interest" description="Disordered" evidence="1">
    <location>
        <begin position="1"/>
        <end position="65"/>
    </location>
</feature>
<feature type="compositionally biased region" description="Polar residues" evidence="1">
    <location>
        <begin position="1"/>
        <end position="28"/>
    </location>
</feature>
<keyword evidence="3" id="KW-1185">Reference proteome</keyword>
<evidence type="ECO:0000256" key="1">
    <source>
        <dbReference type="SAM" id="MobiDB-lite"/>
    </source>
</evidence>
<accession>A0ABP0GKB2</accession>
<name>A0ABP0GKB2_CLALP</name>
<dbReference type="Proteomes" id="UP001642483">
    <property type="component" value="Unassembled WGS sequence"/>
</dbReference>
<sequence length="223" mass="23631">MTTSPFQNVPSTPQLSLRSGGTTSTPFSRSMLASVLMATPGASQNEGNANQGVPSSPAMESFSTNESNRSILVTNQLLTPARTPLAQVPQLREILQNSDPSAGLNHVSNGVSRSGSNSQADFGNITSFQAVSKPSTAAELLDEQVVPACGDEDEHYDDVGNDNTKVCAEQPSRNLTLRFSGSSENIVLAQERSNIVADGNRSERNVISTMSALFAQDVNDIWG</sequence>
<feature type="compositionally biased region" description="Polar residues" evidence="1">
    <location>
        <begin position="41"/>
        <end position="54"/>
    </location>
</feature>
<proteinExistence type="predicted"/>
<organism evidence="2 3">
    <name type="scientific">Clavelina lepadiformis</name>
    <name type="common">Light-bulb sea squirt</name>
    <name type="synonym">Ascidia lepadiformis</name>
    <dbReference type="NCBI Taxonomy" id="159417"/>
    <lineage>
        <taxon>Eukaryota</taxon>
        <taxon>Metazoa</taxon>
        <taxon>Chordata</taxon>
        <taxon>Tunicata</taxon>
        <taxon>Ascidiacea</taxon>
        <taxon>Aplousobranchia</taxon>
        <taxon>Clavelinidae</taxon>
        <taxon>Clavelina</taxon>
    </lineage>
</organism>
<evidence type="ECO:0000313" key="2">
    <source>
        <dbReference type="EMBL" id="CAK8692177.1"/>
    </source>
</evidence>
<protein>
    <submittedName>
        <fullName evidence="2">Uncharacterized protein</fullName>
    </submittedName>
</protein>
<gene>
    <name evidence="2" type="ORF">CVLEPA_LOCUS24911</name>
</gene>
<dbReference type="EMBL" id="CAWYQH010000130">
    <property type="protein sequence ID" value="CAK8692177.1"/>
    <property type="molecule type" value="Genomic_DNA"/>
</dbReference>
<evidence type="ECO:0000313" key="3">
    <source>
        <dbReference type="Proteomes" id="UP001642483"/>
    </source>
</evidence>